<organism evidence="1 2">
    <name type="scientific">Dryococelus australis</name>
    <dbReference type="NCBI Taxonomy" id="614101"/>
    <lineage>
        <taxon>Eukaryota</taxon>
        <taxon>Metazoa</taxon>
        <taxon>Ecdysozoa</taxon>
        <taxon>Arthropoda</taxon>
        <taxon>Hexapoda</taxon>
        <taxon>Insecta</taxon>
        <taxon>Pterygota</taxon>
        <taxon>Neoptera</taxon>
        <taxon>Polyneoptera</taxon>
        <taxon>Phasmatodea</taxon>
        <taxon>Verophasmatodea</taxon>
        <taxon>Anareolatae</taxon>
        <taxon>Phasmatidae</taxon>
        <taxon>Eurycanthinae</taxon>
        <taxon>Dryococelus</taxon>
    </lineage>
</organism>
<dbReference type="Proteomes" id="UP001159363">
    <property type="component" value="Chromosome 4"/>
</dbReference>
<sequence>MGISLDFMQNLPLPHICTSDVFFCRQLWYCVFSVHDLADDSATMTIPFLPNDQDFALIEKKKQTMSPEIPNY</sequence>
<gene>
    <name evidence="1" type="ORF">PR048_015071</name>
</gene>
<name>A0ABQ9HFZ5_9NEOP</name>
<comment type="caution">
    <text evidence="1">The sequence shown here is derived from an EMBL/GenBank/DDBJ whole genome shotgun (WGS) entry which is preliminary data.</text>
</comment>
<keyword evidence="2" id="KW-1185">Reference proteome</keyword>
<proteinExistence type="predicted"/>
<reference evidence="1 2" key="1">
    <citation type="submission" date="2023-02" db="EMBL/GenBank/DDBJ databases">
        <title>LHISI_Scaffold_Assembly.</title>
        <authorList>
            <person name="Stuart O.P."/>
            <person name="Cleave R."/>
            <person name="Magrath M.J.L."/>
            <person name="Mikheyev A.S."/>
        </authorList>
    </citation>
    <scope>NUCLEOTIDE SEQUENCE [LARGE SCALE GENOMIC DNA]</scope>
    <source>
        <strain evidence="1">Daus_M_001</strain>
        <tissue evidence="1">Leg muscle</tissue>
    </source>
</reference>
<accession>A0ABQ9HFZ5</accession>
<evidence type="ECO:0000313" key="2">
    <source>
        <dbReference type="Proteomes" id="UP001159363"/>
    </source>
</evidence>
<evidence type="ECO:0000313" key="1">
    <source>
        <dbReference type="EMBL" id="KAJ8883231.1"/>
    </source>
</evidence>
<dbReference type="EMBL" id="JARBHB010000005">
    <property type="protein sequence ID" value="KAJ8883231.1"/>
    <property type="molecule type" value="Genomic_DNA"/>
</dbReference>
<protein>
    <submittedName>
        <fullName evidence="1">Uncharacterized protein</fullName>
    </submittedName>
</protein>